<dbReference type="AlphaFoldDB" id="A0A9N9LC35"/>
<name>A0A9N9LC35_9HELO</name>
<organism evidence="1 2">
    <name type="scientific">Hymenoscyphus albidus</name>
    <dbReference type="NCBI Taxonomy" id="595503"/>
    <lineage>
        <taxon>Eukaryota</taxon>
        <taxon>Fungi</taxon>
        <taxon>Dikarya</taxon>
        <taxon>Ascomycota</taxon>
        <taxon>Pezizomycotina</taxon>
        <taxon>Leotiomycetes</taxon>
        <taxon>Helotiales</taxon>
        <taxon>Helotiaceae</taxon>
        <taxon>Hymenoscyphus</taxon>
    </lineage>
</organism>
<dbReference type="Proteomes" id="UP000701801">
    <property type="component" value="Unassembled WGS sequence"/>
</dbReference>
<comment type="caution">
    <text evidence="1">The sequence shown here is derived from an EMBL/GenBank/DDBJ whole genome shotgun (WGS) entry which is preliminary data.</text>
</comment>
<reference evidence="1" key="1">
    <citation type="submission" date="2021-07" db="EMBL/GenBank/DDBJ databases">
        <authorList>
            <person name="Durling M."/>
        </authorList>
    </citation>
    <scope>NUCLEOTIDE SEQUENCE</scope>
</reference>
<accession>A0A9N9LC35</accession>
<evidence type="ECO:0000313" key="1">
    <source>
        <dbReference type="EMBL" id="CAG8971393.1"/>
    </source>
</evidence>
<sequence length="65" mass="7227">MALSGSFIHVTLGLQMPFAAPEVVKCRFFEVQGKVRCATKLGSFLDRRNGGTAKLTLGSQWKRKR</sequence>
<evidence type="ECO:0000313" key="2">
    <source>
        <dbReference type="Proteomes" id="UP000701801"/>
    </source>
</evidence>
<gene>
    <name evidence="1" type="ORF">HYALB_00006943</name>
</gene>
<keyword evidence="2" id="KW-1185">Reference proteome</keyword>
<proteinExistence type="predicted"/>
<dbReference type="EMBL" id="CAJVRM010000018">
    <property type="protein sequence ID" value="CAG8971393.1"/>
    <property type="molecule type" value="Genomic_DNA"/>
</dbReference>
<protein>
    <submittedName>
        <fullName evidence="1">Uncharacterized protein</fullName>
    </submittedName>
</protein>